<feature type="transmembrane region" description="Helical" evidence="8">
    <location>
        <begin position="190"/>
        <end position="213"/>
    </location>
</feature>
<evidence type="ECO:0000313" key="11">
    <source>
        <dbReference type="Proteomes" id="UP000184604"/>
    </source>
</evidence>
<keyword evidence="3 8" id="KW-0813">Transport</keyword>
<comment type="similarity">
    <text evidence="2">Belongs to the binding-protein-dependent transport system permease family. CysTW subfamily.</text>
</comment>
<feature type="transmembrane region" description="Helical" evidence="8">
    <location>
        <begin position="148"/>
        <end position="170"/>
    </location>
</feature>
<evidence type="ECO:0000256" key="4">
    <source>
        <dbReference type="ARBA" id="ARBA00022475"/>
    </source>
</evidence>
<evidence type="ECO:0000256" key="7">
    <source>
        <dbReference type="ARBA" id="ARBA00023136"/>
    </source>
</evidence>
<feature type="transmembrane region" description="Helical" evidence="8">
    <location>
        <begin position="84"/>
        <end position="107"/>
    </location>
</feature>
<organism evidence="10 11">
    <name type="scientific">Clostridium kluyveri</name>
    <dbReference type="NCBI Taxonomy" id="1534"/>
    <lineage>
        <taxon>Bacteria</taxon>
        <taxon>Bacillati</taxon>
        <taxon>Bacillota</taxon>
        <taxon>Clostridia</taxon>
        <taxon>Eubacteriales</taxon>
        <taxon>Clostridiaceae</taxon>
        <taxon>Clostridium</taxon>
    </lineage>
</organism>
<dbReference type="InterPro" id="IPR035906">
    <property type="entry name" value="MetI-like_sf"/>
</dbReference>
<keyword evidence="5 8" id="KW-0812">Transmembrane</keyword>
<dbReference type="InterPro" id="IPR000515">
    <property type="entry name" value="MetI-like"/>
</dbReference>
<evidence type="ECO:0000256" key="3">
    <source>
        <dbReference type="ARBA" id="ARBA00022448"/>
    </source>
</evidence>
<feature type="transmembrane region" description="Helical" evidence="8">
    <location>
        <begin position="54"/>
        <end position="78"/>
    </location>
</feature>
<feature type="domain" description="ABC transmembrane type-1" evidence="9">
    <location>
        <begin position="15"/>
        <end position="209"/>
    </location>
</feature>
<dbReference type="PANTHER" id="PTHR30450">
    <property type="entry name" value="ABC TRANSPORTER PERMEASE"/>
    <property type="match status" value="1"/>
</dbReference>
<proteinExistence type="inferred from homology"/>
<evidence type="ECO:0000313" key="10">
    <source>
        <dbReference type="EMBL" id="APM38043.1"/>
    </source>
</evidence>
<dbReference type="Proteomes" id="UP000184604">
    <property type="component" value="Chromosome"/>
</dbReference>
<keyword evidence="6 8" id="KW-1133">Transmembrane helix</keyword>
<keyword evidence="4" id="KW-1003">Cell membrane</keyword>
<evidence type="ECO:0000259" key="9">
    <source>
        <dbReference type="PROSITE" id="PS50928"/>
    </source>
</evidence>
<evidence type="ECO:0000256" key="8">
    <source>
        <dbReference type="RuleBase" id="RU363032"/>
    </source>
</evidence>
<feature type="transmembrane region" description="Helical" evidence="8">
    <location>
        <begin position="20"/>
        <end position="42"/>
    </location>
</feature>
<dbReference type="OrthoDB" id="9793490at2"/>
<evidence type="ECO:0000256" key="6">
    <source>
        <dbReference type="ARBA" id="ARBA00022989"/>
    </source>
</evidence>
<accession>A0A1L5F4X7</accession>
<gene>
    <name evidence="10" type="ORF">BS101_04490</name>
</gene>
<dbReference type="GO" id="GO:0048473">
    <property type="term" value="P:D-methionine transmembrane transport"/>
    <property type="evidence" value="ECO:0007669"/>
    <property type="project" value="TreeGrafter"/>
</dbReference>
<dbReference type="Pfam" id="PF00528">
    <property type="entry name" value="BPD_transp_1"/>
    <property type="match status" value="1"/>
</dbReference>
<keyword evidence="7 8" id="KW-0472">Membrane</keyword>
<dbReference type="FunFam" id="1.10.3720.10:FF:000002">
    <property type="entry name" value="D-methionine ABC transporter permease MetI"/>
    <property type="match status" value="1"/>
</dbReference>
<comment type="subcellular location">
    <subcellularLocation>
        <location evidence="1 8">Cell membrane</location>
        <topology evidence="1 8">Multi-pass membrane protein</topology>
    </subcellularLocation>
</comment>
<evidence type="ECO:0000256" key="1">
    <source>
        <dbReference type="ARBA" id="ARBA00004651"/>
    </source>
</evidence>
<dbReference type="OMA" id="TFWSAIF"/>
<evidence type="ECO:0000256" key="5">
    <source>
        <dbReference type="ARBA" id="ARBA00022692"/>
    </source>
</evidence>
<dbReference type="SUPFAM" id="SSF161098">
    <property type="entry name" value="MetI-like"/>
    <property type="match status" value="1"/>
</dbReference>
<reference evidence="10 11" key="1">
    <citation type="submission" date="2016-12" db="EMBL/GenBank/DDBJ databases">
        <title>Complete genome sequence of Clostridium kluyveri JZZ isolated from the pit mud of a Chinese flavor liquor-making factory.</title>
        <authorList>
            <person name="Wang Y."/>
        </authorList>
    </citation>
    <scope>NUCLEOTIDE SEQUENCE [LARGE SCALE GENOMIC DNA]</scope>
    <source>
        <strain evidence="10 11">JZZ</strain>
    </source>
</reference>
<dbReference type="Gene3D" id="1.10.3720.10">
    <property type="entry name" value="MetI-like"/>
    <property type="match status" value="1"/>
</dbReference>
<dbReference type="EMBL" id="CP018335">
    <property type="protein sequence ID" value="APM38043.1"/>
    <property type="molecule type" value="Genomic_DNA"/>
</dbReference>
<dbReference type="AlphaFoldDB" id="A0A1L5F4X7"/>
<sequence length="218" mass="23436">MSFNEIFKQVLFPAVGETFYMVIVSTVFAVIIGFIPAVLLIITQPGGLRPNKAVYKVLDVVVNLLRSFPFIILMIAIFPFTKLIVGKAIGTTAAIVPLTIAAAPFAARVIESSFKEVDPGVIEASKSFGASNIQIIFKVMLKEALPSIVLGITLTVISVVGYSAMAGTVGGGGLGNVAVNYGYYRFQTNIMVYTVIILVIIVQLLQTIGDIIYKKLNK</sequence>
<dbReference type="CDD" id="cd06261">
    <property type="entry name" value="TM_PBP2"/>
    <property type="match status" value="1"/>
</dbReference>
<evidence type="ECO:0000256" key="2">
    <source>
        <dbReference type="ARBA" id="ARBA00007069"/>
    </source>
</evidence>
<dbReference type="InterPro" id="IPR051322">
    <property type="entry name" value="AA_ABC_Transporter_Permease"/>
</dbReference>
<dbReference type="GO" id="GO:0005886">
    <property type="term" value="C:plasma membrane"/>
    <property type="evidence" value="ECO:0007669"/>
    <property type="project" value="UniProtKB-SubCell"/>
</dbReference>
<protein>
    <submittedName>
        <fullName evidence="10">Methionine ABC transporter permease</fullName>
    </submittedName>
</protein>
<name>A0A1L5F4X7_CLOKL</name>
<dbReference type="RefSeq" id="WP_011989235.1">
    <property type="nucleotide sequence ID" value="NZ_CP018335.1"/>
</dbReference>
<dbReference type="PROSITE" id="PS50928">
    <property type="entry name" value="ABC_TM1"/>
    <property type="match status" value="1"/>
</dbReference>
<dbReference type="PANTHER" id="PTHR30450:SF1">
    <property type="entry name" value="D-METHIONINE TRANSPORT SYSTEM PERMEASE PROTEIN METI-RELATED"/>
    <property type="match status" value="1"/>
</dbReference>